<organism evidence="10 11">
    <name type="scientific">Paenibacillus thiaminolyticus</name>
    <name type="common">Bacillus thiaminolyticus</name>
    <dbReference type="NCBI Taxonomy" id="49283"/>
    <lineage>
        <taxon>Bacteria</taxon>
        <taxon>Bacillati</taxon>
        <taxon>Bacillota</taxon>
        <taxon>Bacilli</taxon>
        <taxon>Bacillales</taxon>
        <taxon>Paenibacillaceae</taxon>
        <taxon>Paenibacillus</taxon>
    </lineage>
</organism>
<dbReference type="Pfam" id="PF02789">
    <property type="entry name" value="Peptidase_M17_N"/>
    <property type="match status" value="1"/>
</dbReference>
<evidence type="ECO:0000256" key="2">
    <source>
        <dbReference type="ARBA" id="ARBA00000967"/>
    </source>
</evidence>
<dbReference type="SUPFAM" id="SSF53187">
    <property type="entry name" value="Zn-dependent exopeptidases"/>
    <property type="match status" value="1"/>
</dbReference>
<keyword evidence="8" id="KW-0963">Cytoplasm</keyword>
<feature type="domain" description="Cytosol aminopeptidase" evidence="9">
    <location>
        <begin position="352"/>
        <end position="359"/>
    </location>
</feature>
<dbReference type="EMBL" id="QYZD01000011">
    <property type="protein sequence ID" value="RJG23343.1"/>
    <property type="molecule type" value="Genomic_DNA"/>
</dbReference>
<feature type="binding site" evidence="8">
    <location>
        <position position="356"/>
    </location>
    <ligand>
        <name>Mn(2+)</name>
        <dbReference type="ChEBI" id="CHEBI:29035"/>
        <label>1</label>
    </ligand>
</feature>
<dbReference type="Gene3D" id="3.40.630.10">
    <property type="entry name" value="Zn peptidases"/>
    <property type="match status" value="1"/>
</dbReference>
<comment type="caution">
    <text evidence="10">The sequence shown here is derived from an EMBL/GenBank/DDBJ whole genome shotgun (WGS) entry which is preliminary data.</text>
</comment>
<dbReference type="InterPro" id="IPR008283">
    <property type="entry name" value="Peptidase_M17_N"/>
</dbReference>
<dbReference type="EC" id="3.4.11.10" evidence="8"/>
<evidence type="ECO:0000313" key="10">
    <source>
        <dbReference type="EMBL" id="RJG23343.1"/>
    </source>
</evidence>
<evidence type="ECO:0000256" key="5">
    <source>
        <dbReference type="ARBA" id="ARBA00022670"/>
    </source>
</evidence>
<evidence type="ECO:0000256" key="4">
    <source>
        <dbReference type="ARBA" id="ARBA00022438"/>
    </source>
</evidence>
<evidence type="ECO:0000256" key="7">
    <source>
        <dbReference type="ARBA" id="ARBA00049972"/>
    </source>
</evidence>
<protein>
    <recommendedName>
        <fullName evidence="8">Probable cytosol aminopeptidase</fullName>
        <ecNumber evidence="8">3.4.11.1</ecNumber>
    </recommendedName>
    <alternativeName>
        <fullName evidence="8">Leucine aminopeptidase</fullName>
        <shortName evidence="8">LAP</shortName>
        <ecNumber evidence="8">3.4.11.10</ecNumber>
    </alternativeName>
    <alternativeName>
        <fullName evidence="8">Leucyl aminopeptidase</fullName>
    </alternativeName>
</protein>
<accession>A0A3A3GLK4</accession>
<gene>
    <name evidence="8" type="primary">pepA</name>
    <name evidence="10" type="ORF">DQX05_13935</name>
</gene>
<feature type="active site" evidence="8">
    <location>
        <position position="284"/>
    </location>
</feature>
<evidence type="ECO:0000256" key="1">
    <source>
        <dbReference type="ARBA" id="ARBA00000135"/>
    </source>
</evidence>
<feature type="binding site" evidence="8">
    <location>
        <position position="295"/>
    </location>
    <ligand>
        <name>Mn(2+)</name>
        <dbReference type="ChEBI" id="CHEBI:29035"/>
        <label>2</label>
    </ligand>
</feature>
<comment type="function">
    <text evidence="7 8">Presumably involved in the processing and regular turnover of intracellular proteins. Catalyzes the removal of unsubstituted N-terminal amino acids from various peptides.</text>
</comment>
<comment type="similarity">
    <text evidence="3 8">Belongs to the peptidase M17 family.</text>
</comment>
<evidence type="ECO:0000256" key="3">
    <source>
        <dbReference type="ARBA" id="ARBA00009528"/>
    </source>
</evidence>
<comment type="catalytic activity">
    <reaction evidence="1 8">
        <text>Release of an N-terminal amino acid, Xaa-|-Yaa-, in which Xaa is preferably Leu, but may be other amino acids including Pro although not Arg or Lys, and Yaa may be Pro. Amino acid amides and methyl esters are also readily hydrolyzed, but rates on arylamides are exceedingly low.</text>
        <dbReference type="EC" id="3.4.11.1"/>
    </reaction>
</comment>
<dbReference type="RefSeq" id="WP_119794195.1">
    <property type="nucleotide sequence ID" value="NZ_QYZD01000011.1"/>
</dbReference>
<proteinExistence type="inferred from homology"/>
<keyword evidence="8" id="KW-0464">Manganese</keyword>
<evidence type="ECO:0000313" key="11">
    <source>
        <dbReference type="Proteomes" id="UP000266177"/>
    </source>
</evidence>
<comment type="cofactor">
    <cofactor evidence="8">
        <name>Mn(2+)</name>
        <dbReference type="ChEBI" id="CHEBI:29035"/>
    </cofactor>
    <text evidence="8">Binds 2 manganese ions per subunit.</text>
</comment>
<dbReference type="GO" id="GO:0070006">
    <property type="term" value="F:metalloaminopeptidase activity"/>
    <property type="evidence" value="ECO:0007669"/>
    <property type="project" value="InterPro"/>
</dbReference>
<evidence type="ECO:0000256" key="8">
    <source>
        <dbReference type="HAMAP-Rule" id="MF_00181"/>
    </source>
</evidence>
<dbReference type="InterPro" id="IPR000819">
    <property type="entry name" value="Peptidase_M17_C"/>
</dbReference>
<dbReference type="CDD" id="cd00433">
    <property type="entry name" value="Peptidase_M17"/>
    <property type="match status" value="1"/>
</dbReference>
<feature type="binding site" evidence="8">
    <location>
        <position position="277"/>
    </location>
    <ligand>
        <name>Mn(2+)</name>
        <dbReference type="ChEBI" id="CHEBI:29035"/>
        <label>1</label>
    </ligand>
</feature>
<dbReference type="OrthoDB" id="9809354at2"/>
<comment type="catalytic activity">
    <reaction evidence="2 8">
        <text>Release of an N-terminal amino acid, preferentially leucine, but not glutamic or aspartic acids.</text>
        <dbReference type="EC" id="3.4.11.10"/>
    </reaction>
</comment>
<evidence type="ECO:0000259" key="9">
    <source>
        <dbReference type="PROSITE" id="PS00631"/>
    </source>
</evidence>
<reference evidence="10 11" key="1">
    <citation type="submission" date="2018-09" db="EMBL/GenBank/DDBJ databases">
        <title>Paenibacillus SK2017-BO5.</title>
        <authorList>
            <person name="Piskunova J.V."/>
            <person name="Dubiley S.A."/>
            <person name="Severinov K.V."/>
        </authorList>
    </citation>
    <scope>NUCLEOTIDE SEQUENCE [LARGE SCALE GENOMIC DNA]</scope>
    <source>
        <strain evidence="10 11">BO5</strain>
    </source>
</reference>
<sequence>MNLLNVAWLDKVTIQTAAKAASDIEADGIVVIGSRSELEQASGFPGAEACQAAVKAGLFEAGCCKTYVTATGQEKAPVLIAVGRKDEALATKQVRLMLAEAAREAVKLKLSRIAVIVPDELKKAAGEEAAAMAHVMVEGFLLGAYQRVTYKKDAKPIHCVEAVTLAGEGIDEKAWNEGAVRGQAYAFGTTFARDLTNLPGNVLYPSRLAETAMELAKQFGFEAHVLDEKEIEAKGMGALLGVGKGSSNPPRMIALKYQGKPEWTDVCGLVGKGITFDTGGISLKRAGNMDEMICDMGGSAAVLGAMAAIGRLKPQVNVVCVVASAENMPAGNALKPGDVLTSYSGRTIEVLNTDAEGRLVLADGMTYAKELGASKIIDAATLTGAVGVALGSISTGVVTNDAAFFARFQEAAARTNEYVWQLPSHQEYWDMLKSDVADVRNAIPGGAGTITGGLFVGTFADGLPWIHLDIAGTAFLSSGRGVDPKGATGVMVRTITEYVLSEA</sequence>
<dbReference type="PROSITE" id="PS00631">
    <property type="entry name" value="CYTOSOL_AP"/>
    <property type="match status" value="1"/>
</dbReference>
<dbReference type="PRINTS" id="PR00481">
    <property type="entry name" value="LAMNOPPTDASE"/>
</dbReference>
<dbReference type="AlphaFoldDB" id="A0A3A3GLK4"/>
<dbReference type="PANTHER" id="PTHR11963:SF23">
    <property type="entry name" value="CYTOSOL AMINOPEPTIDASE"/>
    <property type="match status" value="1"/>
</dbReference>
<dbReference type="GO" id="GO:0006508">
    <property type="term" value="P:proteolysis"/>
    <property type="evidence" value="ECO:0007669"/>
    <property type="project" value="UniProtKB-KW"/>
</dbReference>
<feature type="binding site" evidence="8">
    <location>
        <position position="272"/>
    </location>
    <ligand>
        <name>Mn(2+)</name>
        <dbReference type="ChEBI" id="CHEBI:29035"/>
        <label>2</label>
    </ligand>
</feature>
<comment type="subcellular location">
    <subcellularLocation>
        <location evidence="8">Cytoplasm</location>
    </subcellularLocation>
</comment>
<dbReference type="GO" id="GO:0005737">
    <property type="term" value="C:cytoplasm"/>
    <property type="evidence" value="ECO:0007669"/>
    <property type="project" value="UniProtKB-SubCell"/>
</dbReference>
<dbReference type="HAMAP" id="MF_00181">
    <property type="entry name" value="Cytosol_peptidase_M17"/>
    <property type="match status" value="1"/>
</dbReference>
<dbReference type="InterPro" id="IPR043472">
    <property type="entry name" value="Macro_dom-like"/>
</dbReference>
<evidence type="ECO:0000256" key="6">
    <source>
        <dbReference type="ARBA" id="ARBA00022801"/>
    </source>
</evidence>
<keyword evidence="4 8" id="KW-0031">Aminopeptidase</keyword>
<dbReference type="InterPro" id="IPR011356">
    <property type="entry name" value="Leucine_aapep/pepB"/>
</dbReference>
<feature type="binding site" evidence="8">
    <location>
        <position position="354"/>
    </location>
    <ligand>
        <name>Mn(2+)</name>
        <dbReference type="ChEBI" id="CHEBI:29035"/>
        <label>1</label>
    </ligand>
</feature>
<dbReference type="NCBIfam" id="NF002083">
    <property type="entry name" value="PRK00913.3-5"/>
    <property type="match status" value="1"/>
</dbReference>
<dbReference type="GO" id="GO:0030145">
    <property type="term" value="F:manganese ion binding"/>
    <property type="evidence" value="ECO:0007669"/>
    <property type="project" value="UniProtKB-UniRule"/>
</dbReference>
<keyword evidence="6 8" id="KW-0378">Hydrolase</keyword>
<dbReference type="PANTHER" id="PTHR11963">
    <property type="entry name" value="LEUCINE AMINOPEPTIDASE-RELATED"/>
    <property type="match status" value="1"/>
</dbReference>
<dbReference type="EC" id="3.4.11.1" evidence="8"/>
<feature type="active site" evidence="8">
    <location>
        <position position="358"/>
    </location>
</feature>
<dbReference type="Proteomes" id="UP000266177">
    <property type="component" value="Unassembled WGS sequence"/>
</dbReference>
<name>A0A3A3GLK4_PANTH</name>
<dbReference type="SUPFAM" id="SSF52949">
    <property type="entry name" value="Macro domain-like"/>
    <property type="match status" value="1"/>
</dbReference>
<dbReference type="Gene3D" id="3.40.220.10">
    <property type="entry name" value="Leucine Aminopeptidase, subunit E, domain 1"/>
    <property type="match status" value="1"/>
</dbReference>
<feature type="binding site" evidence="8">
    <location>
        <position position="277"/>
    </location>
    <ligand>
        <name>Mn(2+)</name>
        <dbReference type="ChEBI" id="CHEBI:29035"/>
        <label>2</label>
    </ligand>
</feature>
<dbReference type="InterPro" id="IPR023042">
    <property type="entry name" value="Peptidase_M17_leu_NH2_pept"/>
</dbReference>
<feature type="binding site" evidence="8">
    <location>
        <position position="356"/>
    </location>
    <ligand>
        <name>Mn(2+)</name>
        <dbReference type="ChEBI" id="CHEBI:29035"/>
        <label>2</label>
    </ligand>
</feature>
<keyword evidence="8" id="KW-0479">Metal-binding</keyword>
<dbReference type="NCBIfam" id="NF002073">
    <property type="entry name" value="PRK00913.1-2"/>
    <property type="match status" value="1"/>
</dbReference>
<keyword evidence="5 8" id="KW-0645">Protease</keyword>
<dbReference type="Pfam" id="PF00883">
    <property type="entry name" value="Peptidase_M17"/>
    <property type="match status" value="1"/>
</dbReference>